<dbReference type="RefSeq" id="WP_277192257.1">
    <property type="nucleotide sequence ID" value="NZ_JAROAV010000028.1"/>
</dbReference>
<dbReference type="InterPro" id="IPR029060">
    <property type="entry name" value="PIN-like_dom_sf"/>
</dbReference>
<dbReference type="InterPro" id="IPR058652">
    <property type="entry name" value="VapC50_C"/>
</dbReference>
<protein>
    <submittedName>
        <fullName evidence="7">PIN domain-containing protein</fullName>
    </submittedName>
</protein>
<keyword evidence="3" id="KW-0378">Hydrolase</keyword>
<evidence type="ECO:0000256" key="4">
    <source>
        <dbReference type="ARBA" id="ARBA00022842"/>
    </source>
</evidence>
<dbReference type="Pfam" id="PF26343">
    <property type="entry name" value="VapC50_C"/>
    <property type="match status" value="1"/>
</dbReference>
<dbReference type="Pfam" id="PF13470">
    <property type="entry name" value="PIN_3"/>
    <property type="match status" value="1"/>
</dbReference>
<evidence type="ECO:0000259" key="6">
    <source>
        <dbReference type="Pfam" id="PF26343"/>
    </source>
</evidence>
<proteinExistence type="predicted"/>
<evidence type="ECO:0000313" key="7">
    <source>
        <dbReference type="EMBL" id="MDF8264881.1"/>
    </source>
</evidence>
<feature type="domain" description="VapC50 C-terminal" evidence="6">
    <location>
        <begin position="125"/>
        <end position="179"/>
    </location>
</feature>
<sequence>MFTVVLDACVLVPQTLADTVLRIAERGAFGVRWSATILDEVARTMRRLGATEAQVEHRISAMRLAFPFAEVSNYCDLEPGLSNDPKDRHVLAAAIRSECHTVVTFNLKDFPDDSLEPWGVEVLHPDQFLLNQLDLAPGLVVTALQQQSAAYTDPPRTVDDILARLVRSDVPDFADECRRHLPRRPQGTDLDD</sequence>
<evidence type="ECO:0000256" key="2">
    <source>
        <dbReference type="ARBA" id="ARBA00022723"/>
    </source>
</evidence>
<accession>A0ABT6CC89</accession>
<organism evidence="7 8">
    <name type="scientific">Luteipulveratus flavus</name>
    <dbReference type="NCBI Taxonomy" id="3031728"/>
    <lineage>
        <taxon>Bacteria</taxon>
        <taxon>Bacillati</taxon>
        <taxon>Actinomycetota</taxon>
        <taxon>Actinomycetes</taxon>
        <taxon>Micrococcales</taxon>
        <taxon>Dermacoccaceae</taxon>
        <taxon>Luteipulveratus</taxon>
    </lineage>
</organism>
<reference evidence="7 8" key="1">
    <citation type="submission" date="2023-03" db="EMBL/GenBank/DDBJ databases">
        <title>YIM 133296 draft genome.</title>
        <authorList>
            <person name="Xiong L."/>
        </authorList>
    </citation>
    <scope>NUCLEOTIDE SEQUENCE [LARGE SCALE GENOMIC DNA]</scope>
    <source>
        <strain evidence="7 8">YIM 133296</strain>
    </source>
</reference>
<keyword evidence="8" id="KW-1185">Reference proteome</keyword>
<dbReference type="InterPro" id="IPR002716">
    <property type="entry name" value="PIN_dom"/>
</dbReference>
<name>A0ABT6CC89_9MICO</name>
<evidence type="ECO:0000256" key="3">
    <source>
        <dbReference type="ARBA" id="ARBA00022801"/>
    </source>
</evidence>
<keyword evidence="4" id="KW-0460">Magnesium</keyword>
<keyword evidence="1" id="KW-0540">Nuclease</keyword>
<dbReference type="Proteomes" id="UP001528912">
    <property type="component" value="Unassembled WGS sequence"/>
</dbReference>
<feature type="domain" description="PIN" evidence="5">
    <location>
        <begin position="4"/>
        <end position="107"/>
    </location>
</feature>
<comment type="caution">
    <text evidence="7">The sequence shown here is derived from an EMBL/GenBank/DDBJ whole genome shotgun (WGS) entry which is preliminary data.</text>
</comment>
<gene>
    <name evidence="7" type="ORF">P4R38_11550</name>
</gene>
<evidence type="ECO:0000256" key="1">
    <source>
        <dbReference type="ARBA" id="ARBA00022722"/>
    </source>
</evidence>
<keyword evidence="2" id="KW-0479">Metal-binding</keyword>
<evidence type="ECO:0000313" key="8">
    <source>
        <dbReference type="Proteomes" id="UP001528912"/>
    </source>
</evidence>
<evidence type="ECO:0000259" key="5">
    <source>
        <dbReference type="Pfam" id="PF13470"/>
    </source>
</evidence>
<dbReference type="SUPFAM" id="SSF88723">
    <property type="entry name" value="PIN domain-like"/>
    <property type="match status" value="1"/>
</dbReference>
<dbReference type="EMBL" id="JAROAV010000028">
    <property type="protein sequence ID" value="MDF8264881.1"/>
    <property type="molecule type" value="Genomic_DNA"/>
</dbReference>